<protein>
    <submittedName>
        <fullName evidence="1">Uncharacterized protein</fullName>
    </submittedName>
</protein>
<organism evidence="1">
    <name type="scientific">Rhizophora mucronata</name>
    <name type="common">Asiatic mangrove</name>
    <dbReference type="NCBI Taxonomy" id="61149"/>
    <lineage>
        <taxon>Eukaryota</taxon>
        <taxon>Viridiplantae</taxon>
        <taxon>Streptophyta</taxon>
        <taxon>Embryophyta</taxon>
        <taxon>Tracheophyta</taxon>
        <taxon>Spermatophyta</taxon>
        <taxon>Magnoliopsida</taxon>
        <taxon>eudicotyledons</taxon>
        <taxon>Gunneridae</taxon>
        <taxon>Pentapetalae</taxon>
        <taxon>rosids</taxon>
        <taxon>fabids</taxon>
        <taxon>Malpighiales</taxon>
        <taxon>Rhizophoraceae</taxon>
        <taxon>Rhizophora</taxon>
    </lineage>
</organism>
<proteinExistence type="predicted"/>
<name>A0A2P2N6E0_RHIMU</name>
<sequence>MKFGDFSLPSGFQFAFRADWKSGQQEFRWMGSQRVF</sequence>
<evidence type="ECO:0000313" key="1">
    <source>
        <dbReference type="EMBL" id="MBX37966.1"/>
    </source>
</evidence>
<dbReference type="AlphaFoldDB" id="A0A2P2N6E0"/>
<reference evidence="1" key="1">
    <citation type="submission" date="2018-02" db="EMBL/GenBank/DDBJ databases">
        <title>Rhizophora mucronata_Transcriptome.</title>
        <authorList>
            <person name="Meera S.P."/>
            <person name="Sreeshan A."/>
            <person name="Augustine A."/>
        </authorList>
    </citation>
    <scope>NUCLEOTIDE SEQUENCE</scope>
    <source>
        <tissue evidence="1">Leaf</tissue>
    </source>
</reference>
<dbReference type="EMBL" id="GGEC01057482">
    <property type="protein sequence ID" value="MBX37966.1"/>
    <property type="molecule type" value="Transcribed_RNA"/>
</dbReference>
<accession>A0A2P2N6E0</accession>